<evidence type="ECO:0000259" key="2">
    <source>
        <dbReference type="PROSITE" id="PS50048"/>
    </source>
</evidence>
<dbReference type="InterPro" id="IPR001138">
    <property type="entry name" value="Zn2Cys6_DnaBD"/>
</dbReference>
<keyword evidence="4" id="KW-1185">Reference proteome</keyword>
<dbReference type="InterPro" id="IPR036864">
    <property type="entry name" value="Zn2-C6_fun-type_DNA-bd_sf"/>
</dbReference>
<organism evidence="3 4">
    <name type="scientific">Trichoderma harzianum CBS 226.95</name>
    <dbReference type="NCBI Taxonomy" id="983964"/>
    <lineage>
        <taxon>Eukaryota</taxon>
        <taxon>Fungi</taxon>
        <taxon>Dikarya</taxon>
        <taxon>Ascomycota</taxon>
        <taxon>Pezizomycotina</taxon>
        <taxon>Sordariomycetes</taxon>
        <taxon>Hypocreomycetidae</taxon>
        <taxon>Hypocreales</taxon>
        <taxon>Hypocreaceae</taxon>
        <taxon>Trichoderma</taxon>
    </lineage>
</organism>
<dbReference type="Pfam" id="PF00172">
    <property type="entry name" value="Zn_clus"/>
    <property type="match status" value="1"/>
</dbReference>
<dbReference type="GeneID" id="36619871"/>
<dbReference type="GO" id="GO:0000981">
    <property type="term" value="F:DNA-binding transcription factor activity, RNA polymerase II-specific"/>
    <property type="evidence" value="ECO:0007669"/>
    <property type="project" value="InterPro"/>
</dbReference>
<dbReference type="EMBL" id="KZ679706">
    <property type="protein sequence ID" value="PTB47872.1"/>
    <property type="molecule type" value="Genomic_DNA"/>
</dbReference>
<keyword evidence="1" id="KW-0539">Nucleus</keyword>
<accession>A0A2T3ZST8</accession>
<evidence type="ECO:0000313" key="3">
    <source>
        <dbReference type="EMBL" id="PTB47872.1"/>
    </source>
</evidence>
<dbReference type="Proteomes" id="UP000241690">
    <property type="component" value="Unassembled WGS sequence"/>
</dbReference>
<dbReference type="SUPFAM" id="SSF57701">
    <property type="entry name" value="Zn2/Cys6 DNA-binding domain"/>
    <property type="match status" value="1"/>
</dbReference>
<proteinExistence type="predicted"/>
<dbReference type="GO" id="GO:0008270">
    <property type="term" value="F:zinc ion binding"/>
    <property type="evidence" value="ECO:0007669"/>
    <property type="project" value="InterPro"/>
</dbReference>
<gene>
    <name evidence="3" type="ORF">M431DRAFT_101273</name>
</gene>
<sequence>LPCRKAKMRCDGADPICSTCLRRDVICQYTTRKTRGQGKRCACFSDILFY</sequence>
<feature type="domain" description="Zn(2)-C6 fungal-type" evidence="2">
    <location>
        <begin position="3"/>
        <end position="29"/>
    </location>
</feature>
<dbReference type="RefSeq" id="XP_024767549.1">
    <property type="nucleotide sequence ID" value="XM_024911312.1"/>
</dbReference>
<feature type="non-terminal residue" evidence="3">
    <location>
        <position position="1"/>
    </location>
</feature>
<protein>
    <recommendedName>
        <fullName evidence="2">Zn(2)-C6 fungal-type domain-containing protein</fullName>
    </recommendedName>
</protein>
<dbReference type="AlphaFoldDB" id="A0A2T3ZST8"/>
<name>A0A2T3ZST8_TRIHA</name>
<evidence type="ECO:0000313" key="4">
    <source>
        <dbReference type="Proteomes" id="UP000241690"/>
    </source>
</evidence>
<dbReference type="Gene3D" id="4.10.240.10">
    <property type="entry name" value="Zn(2)-C6 fungal-type DNA-binding domain"/>
    <property type="match status" value="1"/>
</dbReference>
<evidence type="ECO:0000256" key="1">
    <source>
        <dbReference type="ARBA" id="ARBA00023242"/>
    </source>
</evidence>
<dbReference type="PROSITE" id="PS50048">
    <property type="entry name" value="ZN2_CY6_FUNGAL_2"/>
    <property type="match status" value="1"/>
</dbReference>
<reference evidence="3 4" key="1">
    <citation type="submission" date="2016-07" db="EMBL/GenBank/DDBJ databases">
        <title>Multiple horizontal gene transfer events from other fungi enriched the ability of initially mycotrophic Trichoderma (Ascomycota) to feed on dead plant biomass.</title>
        <authorList>
            <consortium name="DOE Joint Genome Institute"/>
            <person name="Aerts A."/>
            <person name="Atanasova L."/>
            <person name="Chenthamara K."/>
            <person name="Zhang J."/>
            <person name="Grujic M."/>
            <person name="Henrissat B."/>
            <person name="Kuo A."/>
            <person name="Salamov A."/>
            <person name="Lipzen A."/>
            <person name="Labutti K."/>
            <person name="Barry K."/>
            <person name="Miao Y."/>
            <person name="Rahimi M.J."/>
            <person name="Shen Q."/>
            <person name="Grigoriev I.V."/>
            <person name="Kubicek C.P."/>
            <person name="Druzhinina I.S."/>
        </authorList>
    </citation>
    <scope>NUCLEOTIDE SEQUENCE [LARGE SCALE GENOMIC DNA]</scope>
    <source>
        <strain evidence="3 4">CBS 226.95</strain>
    </source>
</reference>
<dbReference type="SMART" id="SM00066">
    <property type="entry name" value="GAL4"/>
    <property type="match status" value="1"/>
</dbReference>